<accession>A0A4R8XNE1</accession>
<sequence length="229" mass="24598">MFTNRSEAGRRLAEQVAERLTALEIDDPVVYALPRGGVPVAVEVARRLRAPLDLILVRKIGAPGYPEVALGAVVDDAGPQMIVNEDVFAATGGDSVGLARARRHELAEIERRRRLYRGGRPPIDPRGRVAVVVDDGLATGATAKAALAALKRQGAALTVLAVPVAPADLVGQMRQYTDVVVVLNAPQEFWAIGPFYADFHQLTDEETVQLLQEAWAEADVPLPPDDVST</sequence>
<proteinExistence type="predicted"/>
<reference evidence="2 3" key="1">
    <citation type="submission" date="2019-03" db="EMBL/GenBank/DDBJ databases">
        <title>Genomics of glacier-inhabiting Cryobacterium strains.</title>
        <authorList>
            <person name="Liu Q."/>
            <person name="Xin Y.-H."/>
        </authorList>
    </citation>
    <scope>NUCLEOTIDE SEQUENCE [LARGE SCALE GENOMIC DNA]</scope>
    <source>
        <strain evidence="2 3">TMT2-48-2</strain>
    </source>
</reference>
<organism evidence="2 3">
    <name type="scientific">Cryobacterium cheniae</name>
    <dbReference type="NCBI Taxonomy" id="1259262"/>
    <lineage>
        <taxon>Bacteria</taxon>
        <taxon>Bacillati</taxon>
        <taxon>Actinomycetota</taxon>
        <taxon>Actinomycetes</taxon>
        <taxon>Micrococcales</taxon>
        <taxon>Microbacteriaceae</taxon>
        <taxon>Cryobacterium</taxon>
    </lineage>
</organism>
<name>A0A4R8XNE1_9MICO</name>
<dbReference type="OrthoDB" id="9810066at2"/>
<dbReference type="RefSeq" id="WP_134370242.1">
    <property type="nucleotide sequence ID" value="NZ_SOGN01000044.1"/>
</dbReference>
<dbReference type="Gene3D" id="3.30.1310.20">
    <property type="entry name" value="PRTase-like"/>
    <property type="match status" value="1"/>
</dbReference>
<dbReference type="AlphaFoldDB" id="A0A4R8XNE1"/>
<feature type="domain" description="Phosphoribosyltransferase" evidence="1">
    <location>
        <begin position="8"/>
        <end position="198"/>
    </location>
</feature>
<dbReference type="InterPro" id="IPR000836">
    <property type="entry name" value="PRTase_dom"/>
</dbReference>
<dbReference type="EMBL" id="SOGN01000044">
    <property type="protein sequence ID" value="TFC79609.1"/>
    <property type="molecule type" value="Genomic_DNA"/>
</dbReference>
<protein>
    <submittedName>
        <fullName evidence="2">Phosphoribosyltransferase</fullName>
    </submittedName>
</protein>
<keyword evidence="3" id="KW-1185">Reference proteome</keyword>
<keyword evidence="2" id="KW-0808">Transferase</keyword>
<evidence type="ECO:0000259" key="1">
    <source>
        <dbReference type="Pfam" id="PF00156"/>
    </source>
</evidence>
<gene>
    <name evidence="2" type="ORF">E3T23_10105</name>
</gene>
<dbReference type="CDD" id="cd06223">
    <property type="entry name" value="PRTases_typeI"/>
    <property type="match status" value="1"/>
</dbReference>
<dbReference type="GO" id="GO:0016757">
    <property type="term" value="F:glycosyltransferase activity"/>
    <property type="evidence" value="ECO:0007669"/>
    <property type="project" value="UniProtKB-KW"/>
</dbReference>
<dbReference type="Proteomes" id="UP000298433">
    <property type="component" value="Unassembled WGS sequence"/>
</dbReference>
<dbReference type="SUPFAM" id="SSF53271">
    <property type="entry name" value="PRTase-like"/>
    <property type="match status" value="1"/>
</dbReference>
<keyword evidence="2" id="KW-0328">Glycosyltransferase</keyword>
<evidence type="ECO:0000313" key="2">
    <source>
        <dbReference type="EMBL" id="TFC79609.1"/>
    </source>
</evidence>
<dbReference type="Pfam" id="PF00156">
    <property type="entry name" value="Pribosyltran"/>
    <property type="match status" value="1"/>
</dbReference>
<comment type="caution">
    <text evidence="2">The sequence shown here is derived from an EMBL/GenBank/DDBJ whole genome shotgun (WGS) entry which is preliminary data.</text>
</comment>
<dbReference type="InterPro" id="IPR029057">
    <property type="entry name" value="PRTase-like"/>
</dbReference>
<dbReference type="Gene3D" id="3.40.50.2020">
    <property type="match status" value="1"/>
</dbReference>
<evidence type="ECO:0000313" key="3">
    <source>
        <dbReference type="Proteomes" id="UP000298433"/>
    </source>
</evidence>